<dbReference type="Gene3D" id="2.60.120.200">
    <property type="match status" value="1"/>
</dbReference>
<dbReference type="GO" id="GO:0030246">
    <property type="term" value="F:carbohydrate binding"/>
    <property type="evidence" value="ECO:0007669"/>
    <property type="project" value="UniProtKB-KW"/>
</dbReference>
<dbReference type="PRINTS" id="PR00737">
    <property type="entry name" value="GLHYDRLASE16"/>
</dbReference>
<organism evidence="5 6">
    <name type="scientific">Lobosporangium transversale</name>
    <dbReference type="NCBI Taxonomy" id="64571"/>
    <lineage>
        <taxon>Eukaryota</taxon>
        <taxon>Fungi</taxon>
        <taxon>Fungi incertae sedis</taxon>
        <taxon>Mucoromycota</taxon>
        <taxon>Mortierellomycotina</taxon>
        <taxon>Mortierellomycetes</taxon>
        <taxon>Mortierellales</taxon>
        <taxon>Mortierellaceae</taxon>
        <taxon>Lobosporangium</taxon>
    </lineage>
</organism>
<dbReference type="STRING" id="64571.A0A1Y2FZH0"/>
<dbReference type="RefSeq" id="XP_021875065.1">
    <property type="nucleotide sequence ID" value="XM_022029331.1"/>
</dbReference>
<feature type="domain" description="GH16" evidence="4">
    <location>
        <begin position="11"/>
        <end position="253"/>
    </location>
</feature>
<dbReference type="Proteomes" id="UP000193648">
    <property type="component" value="Unassembled WGS sequence"/>
</dbReference>
<dbReference type="AlphaFoldDB" id="A0A1Y2FZH0"/>
<accession>A0A1Y2FZH0</accession>
<dbReference type="SUPFAM" id="SSF49899">
    <property type="entry name" value="Concanavalin A-like lectins/glucanases"/>
    <property type="match status" value="1"/>
</dbReference>
<dbReference type="Pfam" id="PF00722">
    <property type="entry name" value="Glyco_hydro_16"/>
    <property type="match status" value="1"/>
</dbReference>
<dbReference type="PROSITE" id="PS51762">
    <property type="entry name" value="GH16_2"/>
    <property type="match status" value="1"/>
</dbReference>
<dbReference type="InterPro" id="IPR008264">
    <property type="entry name" value="Beta_glucanase"/>
</dbReference>
<dbReference type="InterPro" id="IPR013320">
    <property type="entry name" value="ConA-like_dom_sf"/>
</dbReference>
<sequence length="253" mass="27944">MVMPTFFNKINTSFALPTAAKSSRAPFFEPLINKNISSDSTSSSNGLQNFIIPNNVGPSAWSCTYMRDSVSSPGPSETGTVISIKKGSPKKSFSCGELISRETQLDYGRYSVDMISTAVKGHVTALFLMSPGGTSEIDIELTGLDPNIVHLNVWLNGRQNPVRVPLGFDASKGWHNYAVEWRKDSITWFVDGKQVLKRTGPVIKTVPPKGTNYKLVLNAWTNNGNDNWAGKFVWPKGRNVKVQSHFKNLKYTP</sequence>
<dbReference type="GO" id="GO:0004553">
    <property type="term" value="F:hydrolase activity, hydrolyzing O-glycosyl compounds"/>
    <property type="evidence" value="ECO:0007669"/>
    <property type="project" value="InterPro"/>
</dbReference>
<protein>
    <submittedName>
        <fullName evidence="5">Concanavalin A-like lectin/glucanase domain-containing protein</fullName>
    </submittedName>
</protein>
<evidence type="ECO:0000256" key="3">
    <source>
        <dbReference type="PIRSR" id="PIRSR608264-1"/>
    </source>
</evidence>
<dbReference type="EMBL" id="MCFF01000107">
    <property type="protein sequence ID" value="ORY89576.1"/>
    <property type="molecule type" value="Genomic_DNA"/>
</dbReference>
<dbReference type="InterPro" id="IPR044791">
    <property type="entry name" value="Beta-glucanase/XTH"/>
</dbReference>
<evidence type="ECO:0000313" key="5">
    <source>
        <dbReference type="EMBL" id="ORY89576.1"/>
    </source>
</evidence>
<evidence type="ECO:0000313" key="6">
    <source>
        <dbReference type="Proteomes" id="UP000193648"/>
    </source>
</evidence>
<dbReference type="GeneID" id="33571174"/>
<feature type="active site" description="Proton donor" evidence="3">
    <location>
        <position position="140"/>
    </location>
</feature>
<comment type="caution">
    <text evidence="5">The sequence shown here is derived from an EMBL/GenBank/DDBJ whole genome shotgun (WGS) entry which is preliminary data.</text>
</comment>
<name>A0A1Y2FZH0_9FUNG</name>
<evidence type="ECO:0000256" key="2">
    <source>
        <dbReference type="ARBA" id="ARBA00023295"/>
    </source>
</evidence>
<dbReference type="PANTHER" id="PTHR31062">
    <property type="entry name" value="XYLOGLUCAN ENDOTRANSGLUCOSYLASE/HYDROLASE PROTEIN 8-RELATED"/>
    <property type="match status" value="1"/>
</dbReference>
<dbReference type="InParanoid" id="A0A1Y2FZH0"/>
<proteinExistence type="predicted"/>
<keyword evidence="5" id="KW-0430">Lectin</keyword>
<gene>
    <name evidence="5" type="ORF">BCR41DRAFT_402677</name>
</gene>
<reference evidence="5 6" key="1">
    <citation type="submission" date="2016-07" db="EMBL/GenBank/DDBJ databases">
        <title>Pervasive Adenine N6-methylation of Active Genes in Fungi.</title>
        <authorList>
            <consortium name="DOE Joint Genome Institute"/>
            <person name="Mondo S.J."/>
            <person name="Dannebaum R.O."/>
            <person name="Kuo R.C."/>
            <person name="Labutti K."/>
            <person name="Haridas S."/>
            <person name="Kuo A."/>
            <person name="Salamov A."/>
            <person name="Ahrendt S.R."/>
            <person name="Lipzen A."/>
            <person name="Sullivan W."/>
            <person name="Andreopoulos W.B."/>
            <person name="Clum A."/>
            <person name="Lindquist E."/>
            <person name="Daum C."/>
            <person name="Ramamoorthy G.K."/>
            <person name="Gryganskyi A."/>
            <person name="Culley D."/>
            <person name="Magnuson J.K."/>
            <person name="James T.Y."/>
            <person name="O'Malley M.A."/>
            <person name="Stajich J.E."/>
            <person name="Spatafora J.W."/>
            <person name="Visel A."/>
            <person name="Grigoriev I.V."/>
        </authorList>
    </citation>
    <scope>NUCLEOTIDE SEQUENCE [LARGE SCALE GENOMIC DNA]</scope>
    <source>
        <strain evidence="5 6">NRRL 3116</strain>
    </source>
</reference>
<dbReference type="GO" id="GO:0005975">
    <property type="term" value="P:carbohydrate metabolic process"/>
    <property type="evidence" value="ECO:0007669"/>
    <property type="project" value="InterPro"/>
</dbReference>
<keyword evidence="6" id="KW-1185">Reference proteome</keyword>
<keyword evidence="2" id="KW-0326">Glycosidase</keyword>
<dbReference type="InterPro" id="IPR000757">
    <property type="entry name" value="Beta-glucanase-like"/>
</dbReference>
<evidence type="ECO:0000259" key="4">
    <source>
        <dbReference type="PROSITE" id="PS51762"/>
    </source>
</evidence>
<dbReference type="OrthoDB" id="4781at2759"/>
<feature type="active site" description="Nucleophile" evidence="3">
    <location>
        <position position="136"/>
    </location>
</feature>
<evidence type="ECO:0000256" key="1">
    <source>
        <dbReference type="ARBA" id="ARBA00022801"/>
    </source>
</evidence>
<keyword evidence="1" id="KW-0378">Hydrolase</keyword>